<dbReference type="STRING" id="466.Lmac_1572"/>
<dbReference type="Proteomes" id="UP000054908">
    <property type="component" value="Unassembled WGS sequence"/>
</dbReference>
<dbReference type="OrthoDB" id="5653121at2"/>
<dbReference type="EMBL" id="LNYL01000042">
    <property type="protein sequence ID" value="KTD25801.1"/>
    <property type="molecule type" value="Genomic_DNA"/>
</dbReference>
<evidence type="ECO:0000313" key="3">
    <source>
        <dbReference type="Proteomes" id="UP000054908"/>
    </source>
</evidence>
<evidence type="ECO:0000313" key="2">
    <source>
        <dbReference type="EMBL" id="KTD25801.1"/>
    </source>
</evidence>
<proteinExistence type="predicted"/>
<keyword evidence="3" id="KW-1185">Reference proteome</keyword>
<dbReference type="AlphaFoldDB" id="A0A0W0W0N0"/>
<sequence>MPQSPYDEMVLYNEFLKEKFILHGADNSTLTLLNPSRAIAFPKDSILPSFGELGQVGTPSVLEKKTIYSNTKTKAKISVINQEGQYQTTVYVTTPEKIRQALRNGVFEPANIQDPLAKMIAQIAEYKRKVFQRSTELQVKVRKNEERLAVADITQAVIETLQPLNRYINHYEAVKSPVENLEKIVTEIDHLTGELEKIIGEIPGKKEEPYLSLLNCIYSIKHNAKQYKKSLEAIQNPTEEQVRAILGSYGVNDNLLKYFIQGQLNEMTQGAIDANYALTGLYQDASGLSQALLNAQFTGEGYSSQFSDYHNAVSSEHGFDFSAKEKNGLVAIDLGQYGFHPKSNVDLAKRIALIQQLEEGKKLYKETDATVTLINFRGEKDKIAGYTAAKKLGFLLVNFGIDIISFGLDLLYSGFFIAATATNVALQALNRKLFRIPDFPSEQLFLQKWNTEESVYEDLDSTKALFGENAITRVTHRGLFVRTMQFINRQLINLSLKPLGEAIKGVTTHFWDGAKTIFYDLTIGIKPISDNEIIGLLNSRLEEERRIAHHHQQAISNLLQTHGIEPYQSTPEVLNEGEAKTDYSLHLDNPEDFVSWATNDFARSMTEIFSKEIYRAHPIGGVAFTLAACTTAPMVMPFLAKLSFFHFLYTKLHIPIAKTLVGETHGLMPTFSTAMIEGKAAFLLADLTNGKNSITVRGIEILMENPVLAGIMGTAAVGLGFEIAFKANIPWLSNEIATEVEHASFPYFELGVSAAKLATIVVESGIRFPHKNTDPELIEEESDEQSQIAYHRMDELRPEIKAAITIGYKRVSNLDQLTEEEEKQIEIQTEQYLDAFKGALKSDYSDFMVNSLEKAIATYVAKGTGAPASEKSNSTIVSKFQENFKRERIRQHVLQLDFENLSPIEKYQLMHYVNTHYANNPEYLAAVRYKLMGSDEKIGGLAGSIKIVLSYIPAGIRALVAVVASAGFAIGSLINPKLLEPARLALQPAQDLINKARADMGLLAKASTTLLRISWELIGAVVRVPLILLYSIGASPILIGQYLTSSSHYLPTPLEMDSLLSRLLFAPGKISQVFNAVVGFFRAEASAKHLEAATREATLKEMSENINEIQSLLPKKIETQTHYSELLTRLLTPAPDPVKSVPTISAFPQTKSSQTEQSPTSVRSTLFSNSETNGGSTTKDRELVRVPVNKHPLS</sequence>
<organism evidence="2 3">
    <name type="scientific">Legionella maceachernii</name>
    <dbReference type="NCBI Taxonomy" id="466"/>
    <lineage>
        <taxon>Bacteria</taxon>
        <taxon>Pseudomonadati</taxon>
        <taxon>Pseudomonadota</taxon>
        <taxon>Gammaproteobacteria</taxon>
        <taxon>Legionellales</taxon>
        <taxon>Legionellaceae</taxon>
        <taxon>Legionella</taxon>
    </lineage>
</organism>
<name>A0A0W0W0N0_9GAMM</name>
<feature type="region of interest" description="Disordered" evidence="1">
    <location>
        <begin position="1141"/>
        <end position="1194"/>
    </location>
</feature>
<reference evidence="2 3" key="1">
    <citation type="submission" date="2015-11" db="EMBL/GenBank/DDBJ databases">
        <title>Genomic analysis of 38 Legionella species identifies large and diverse effector repertoires.</title>
        <authorList>
            <person name="Burstein D."/>
            <person name="Amaro F."/>
            <person name="Zusman T."/>
            <person name="Lifshitz Z."/>
            <person name="Cohen O."/>
            <person name="Gilbert J.A."/>
            <person name="Pupko T."/>
            <person name="Shuman H.A."/>
            <person name="Segal G."/>
        </authorList>
    </citation>
    <scope>NUCLEOTIDE SEQUENCE [LARGE SCALE GENOMIC DNA]</scope>
    <source>
        <strain evidence="2 3">PX-1-G2-E2</strain>
    </source>
</reference>
<comment type="caution">
    <text evidence="2">The sequence shown here is derived from an EMBL/GenBank/DDBJ whole genome shotgun (WGS) entry which is preliminary data.</text>
</comment>
<dbReference type="RefSeq" id="WP_058452343.1">
    <property type="nucleotide sequence ID" value="NZ_CAAAIB010000004.1"/>
</dbReference>
<dbReference type="PATRIC" id="fig|466.6.peg.1656"/>
<accession>A0A0W0W0N0</accession>
<protein>
    <submittedName>
        <fullName evidence="2">Uncharacterized protein</fullName>
    </submittedName>
</protein>
<evidence type="ECO:0000256" key="1">
    <source>
        <dbReference type="SAM" id="MobiDB-lite"/>
    </source>
</evidence>
<feature type="compositionally biased region" description="Polar residues" evidence="1">
    <location>
        <begin position="1142"/>
        <end position="1177"/>
    </location>
</feature>
<gene>
    <name evidence="2" type="ORF">Lmac_1572</name>
</gene>